<dbReference type="SUPFAM" id="SSF51182">
    <property type="entry name" value="RmlC-like cupins"/>
    <property type="match status" value="1"/>
</dbReference>
<name>A0A516H4H0_9PROT</name>
<dbReference type="KEGG" id="fer:FNB15_15820"/>
<dbReference type="CDD" id="cd02210">
    <property type="entry name" value="cupin_BLR2406-like"/>
    <property type="match status" value="1"/>
</dbReference>
<evidence type="ECO:0000259" key="1">
    <source>
        <dbReference type="Pfam" id="PF07883"/>
    </source>
</evidence>
<feature type="domain" description="Cupin type-2" evidence="1">
    <location>
        <begin position="60"/>
        <end position="129"/>
    </location>
</feature>
<keyword evidence="3" id="KW-1185">Reference proteome</keyword>
<evidence type="ECO:0000313" key="3">
    <source>
        <dbReference type="Proteomes" id="UP000317496"/>
    </source>
</evidence>
<proteinExistence type="predicted"/>
<dbReference type="EMBL" id="CP041636">
    <property type="protein sequence ID" value="QDO98657.1"/>
    <property type="molecule type" value="Genomic_DNA"/>
</dbReference>
<dbReference type="InterPro" id="IPR013096">
    <property type="entry name" value="Cupin_2"/>
</dbReference>
<gene>
    <name evidence="2" type="ORF">FNB15_15820</name>
</gene>
<dbReference type="Proteomes" id="UP000317496">
    <property type="component" value="Chromosome"/>
</dbReference>
<dbReference type="InterPro" id="IPR052535">
    <property type="entry name" value="Bacilysin_H2HPP_isomerase"/>
</dbReference>
<reference evidence="2 3" key="1">
    <citation type="submission" date="2019-07" db="EMBL/GenBank/DDBJ databases">
        <title>Genome sequencing for Ferrovibrio sp. K5.</title>
        <authorList>
            <person name="Park S.-J."/>
        </authorList>
    </citation>
    <scope>NUCLEOTIDE SEQUENCE [LARGE SCALE GENOMIC DNA]</scope>
    <source>
        <strain evidence="2 3">K5</strain>
    </source>
</reference>
<evidence type="ECO:0000313" key="2">
    <source>
        <dbReference type="EMBL" id="QDO98657.1"/>
    </source>
</evidence>
<dbReference type="PANTHER" id="PTHR40112:SF1">
    <property type="entry name" value="H2HPP ISOMERASE"/>
    <property type="match status" value="1"/>
</dbReference>
<dbReference type="RefSeq" id="WP_144069638.1">
    <property type="nucleotide sequence ID" value="NZ_CP041636.1"/>
</dbReference>
<dbReference type="AlphaFoldDB" id="A0A516H4H0"/>
<dbReference type="Gene3D" id="2.60.120.10">
    <property type="entry name" value="Jelly Rolls"/>
    <property type="match status" value="1"/>
</dbReference>
<sequence length="168" mass="18529">MGHDHDHDGHHHHTDWKHDGVRVIRGDQLDPTSAGKTVGMNRATAINNARVGAQKIWAGTVHIHANAKTGAHHHGDLESVIYVVKGKARMRWGNNLEFTAEAGPGDFIFVPPYVPHQEINASTDEVLECVLVRSGQEPVVVNLDIEPVEKPENVPWVDPIHADPNAKR</sequence>
<accession>A0A516H4H0</accession>
<dbReference type="PANTHER" id="PTHR40112">
    <property type="entry name" value="H2HPP ISOMERASE"/>
    <property type="match status" value="1"/>
</dbReference>
<organism evidence="2 3">
    <name type="scientific">Ferrovibrio terrae</name>
    <dbReference type="NCBI Taxonomy" id="2594003"/>
    <lineage>
        <taxon>Bacteria</taxon>
        <taxon>Pseudomonadati</taxon>
        <taxon>Pseudomonadota</taxon>
        <taxon>Alphaproteobacteria</taxon>
        <taxon>Rhodospirillales</taxon>
        <taxon>Rhodospirillaceae</taxon>
        <taxon>Ferrovibrio</taxon>
    </lineage>
</organism>
<dbReference type="Pfam" id="PF07883">
    <property type="entry name" value="Cupin_2"/>
    <property type="match status" value="1"/>
</dbReference>
<protein>
    <submittedName>
        <fullName evidence="2">Cupin domain-containing protein</fullName>
    </submittedName>
</protein>
<dbReference type="InterPro" id="IPR011051">
    <property type="entry name" value="RmlC_Cupin_sf"/>
</dbReference>
<dbReference type="InterPro" id="IPR014710">
    <property type="entry name" value="RmlC-like_jellyroll"/>
</dbReference>
<dbReference type="OrthoDB" id="9798709at2"/>